<evidence type="ECO:0000256" key="2">
    <source>
        <dbReference type="ARBA" id="ARBA00001089"/>
    </source>
</evidence>
<evidence type="ECO:0000313" key="11">
    <source>
        <dbReference type="Proteomes" id="UP001172083"/>
    </source>
</evidence>
<dbReference type="RefSeq" id="WP_346757725.1">
    <property type="nucleotide sequence ID" value="NZ_JAUJEB010000001.1"/>
</dbReference>
<evidence type="ECO:0000256" key="5">
    <source>
        <dbReference type="ARBA" id="ARBA00022801"/>
    </source>
</evidence>
<reference evidence="10" key="1">
    <citation type="submission" date="2023-06" db="EMBL/GenBank/DDBJ databases">
        <title>Genomic of Agaribacillus aureum.</title>
        <authorList>
            <person name="Wang G."/>
        </authorList>
    </citation>
    <scope>NUCLEOTIDE SEQUENCE</scope>
    <source>
        <strain evidence="10">BMA12</strain>
    </source>
</reference>
<dbReference type="Gene3D" id="3.60.20.40">
    <property type="match status" value="1"/>
</dbReference>
<evidence type="ECO:0000256" key="6">
    <source>
        <dbReference type="ARBA" id="ARBA00023145"/>
    </source>
</evidence>
<proteinExistence type="inferred from homology"/>
<comment type="subunit">
    <text evidence="9">This enzyme consists of two polypeptide chains, which are synthesized in precursor form from a single polypeptide.</text>
</comment>
<evidence type="ECO:0000256" key="7">
    <source>
        <dbReference type="ARBA" id="ARBA00023315"/>
    </source>
</evidence>
<keyword evidence="6 9" id="KW-0865">Zymogen</keyword>
<comment type="pathway">
    <text evidence="9">Sulfur metabolism; glutathione metabolism.</text>
</comment>
<evidence type="ECO:0000256" key="4">
    <source>
        <dbReference type="ARBA" id="ARBA00022679"/>
    </source>
</evidence>
<keyword evidence="7 9" id="KW-0012">Acyltransferase</keyword>
<keyword evidence="11" id="KW-1185">Reference proteome</keyword>
<comment type="similarity">
    <text evidence="3 9">Belongs to the gamma-glutamyltransferase family.</text>
</comment>
<dbReference type="SUPFAM" id="SSF56235">
    <property type="entry name" value="N-terminal nucleophile aminohydrolases (Ntn hydrolases)"/>
    <property type="match status" value="1"/>
</dbReference>
<dbReference type="GO" id="GO:0103068">
    <property type="term" value="F:leukotriene C4 gamma-glutamyl transferase activity"/>
    <property type="evidence" value="ECO:0007669"/>
    <property type="project" value="UniProtKB-EC"/>
</dbReference>
<comment type="PTM">
    <text evidence="9">Cleaved by autocatalysis into a large and a small subunit.</text>
</comment>
<dbReference type="PRINTS" id="PR01210">
    <property type="entry name" value="GGTRANSPTASE"/>
</dbReference>
<dbReference type="InterPro" id="IPR051792">
    <property type="entry name" value="GGT_bact"/>
</dbReference>
<dbReference type="NCBIfam" id="TIGR00066">
    <property type="entry name" value="g_glut_trans"/>
    <property type="match status" value="1"/>
</dbReference>
<dbReference type="InterPro" id="IPR043138">
    <property type="entry name" value="GGT_lsub"/>
</dbReference>
<dbReference type="EC" id="2.3.2.2" evidence="9"/>
<comment type="catalytic activity">
    <reaction evidence="1 9">
        <text>an S-substituted glutathione + H2O = an S-substituted L-cysteinylglycine + L-glutamate</text>
        <dbReference type="Rhea" id="RHEA:59468"/>
        <dbReference type="ChEBI" id="CHEBI:15377"/>
        <dbReference type="ChEBI" id="CHEBI:29985"/>
        <dbReference type="ChEBI" id="CHEBI:90779"/>
        <dbReference type="ChEBI" id="CHEBI:143103"/>
        <dbReference type="EC" id="3.4.19.13"/>
    </reaction>
</comment>
<accession>A0ABT8L3U1</accession>
<evidence type="ECO:0000256" key="8">
    <source>
        <dbReference type="ARBA" id="ARBA00047417"/>
    </source>
</evidence>
<dbReference type="InterPro" id="IPR043137">
    <property type="entry name" value="GGT_ssub_C"/>
</dbReference>
<dbReference type="InterPro" id="IPR029055">
    <property type="entry name" value="Ntn_hydrolases_N"/>
</dbReference>
<dbReference type="Proteomes" id="UP001172083">
    <property type="component" value="Unassembled WGS sequence"/>
</dbReference>
<keyword evidence="4 9" id="KW-0808">Transferase</keyword>
<name>A0ABT8L3U1_9BACT</name>
<evidence type="ECO:0000256" key="9">
    <source>
        <dbReference type="RuleBase" id="RU368036"/>
    </source>
</evidence>
<organism evidence="10 11">
    <name type="scientific">Agaribacillus aureus</name>
    <dbReference type="NCBI Taxonomy" id="3051825"/>
    <lineage>
        <taxon>Bacteria</taxon>
        <taxon>Pseudomonadati</taxon>
        <taxon>Bacteroidota</taxon>
        <taxon>Cytophagia</taxon>
        <taxon>Cytophagales</taxon>
        <taxon>Splendidivirgaceae</taxon>
        <taxon>Agaribacillus</taxon>
    </lineage>
</organism>
<comment type="caution">
    <text evidence="10">The sequence shown here is derived from an EMBL/GenBank/DDBJ whole genome shotgun (WGS) entry which is preliminary data.</text>
</comment>
<dbReference type="PANTHER" id="PTHR43199">
    <property type="entry name" value="GLUTATHIONE HYDROLASE"/>
    <property type="match status" value="1"/>
</dbReference>
<dbReference type="InterPro" id="IPR000101">
    <property type="entry name" value="GGT_peptidase"/>
</dbReference>
<evidence type="ECO:0000313" key="10">
    <source>
        <dbReference type="EMBL" id="MDN5212408.1"/>
    </source>
</evidence>
<dbReference type="Pfam" id="PF01019">
    <property type="entry name" value="G_glu_transpept"/>
    <property type="match status" value="1"/>
</dbReference>
<comment type="catalytic activity">
    <reaction evidence="2 9">
        <text>glutathione + H2O = L-cysteinylglycine + L-glutamate</text>
        <dbReference type="Rhea" id="RHEA:28807"/>
        <dbReference type="ChEBI" id="CHEBI:15377"/>
        <dbReference type="ChEBI" id="CHEBI:29985"/>
        <dbReference type="ChEBI" id="CHEBI:57925"/>
        <dbReference type="ChEBI" id="CHEBI:61694"/>
        <dbReference type="EC" id="3.4.19.13"/>
    </reaction>
</comment>
<dbReference type="EC" id="3.4.19.13" evidence="9"/>
<dbReference type="Gene3D" id="1.10.246.130">
    <property type="match status" value="1"/>
</dbReference>
<dbReference type="PANTHER" id="PTHR43199:SF1">
    <property type="entry name" value="GLUTATHIONE HYDROLASE PROENZYME"/>
    <property type="match status" value="1"/>
</dbReference>
<comment type="catalytic activity">
    <reaction evidence="8 9">
        <text>an N-terminal (5-L-glutamyl)-[peptide] + an alpha-amino acid = 5-L-glutamyl amino acid + an N-terminal L-alpha-aminoacyl-[peptide]</text>
        <dbReference type="Rhea" id="RHEA:23904"/>
        <dbReference type="Rhea" id="RHEA-COMP:9780"/>
        <dbReference type="Rhea" id="RHEA-COMP:9795"/>
        <dbReference type="ChEBI" id="CHEBI:77644"/>
        <dbReference type="ChEBI" id="CHEBI:78597"/>
        <dbReference type="ChEBI" id="CHEBI:78599"/>
        <dbReference type="ChEBI" id="CHEBI:78608"/>
        <dbReference type="EC" id="2.3.2.2"/>
    </reaction>
</comment>
<protein>
    <recommendedName>
        <fullName evidence="9">Glutathione hydrolase proenzyme</fullName>
        <ecNumber evidence="9">2.3.2.2</ecNumber>
        <ecNumber evidence="9">3.4.19.13</ecNumber>
    </recommendedName>
    <component>
        <recommendedName>
            <fullName evidence="9">Glutathione hydrolase large chain</fullName>
        </recommendedName>
    </component>
    <component>
        <recommendedName>
            <fullName evidence="9">Glutathione hydrolase small chain</fullName>
        </recommendedName>
    </component>
</protein>
<evidence type="ECO:0000256" key="1">
    <source>
        <dbReference type="ARBA" id="ARBA00001049"/>
    </source>
</evidence>
<sequence>MPFKQGGVIASGDPLTSQAGCEILKAGGNAYDAAVGATLMSFVAGSAITSAGGGGFMLAMPYQKRATLFDFFTQTPKHKGKKERLDFYPVTLNFGDSTQTFHIGLASAAVPGNFAGLFHVHRRLGKIPFREIAIPAIEAAKNGVTVTSYIHNNINLVSPVINVCDTSRSIYLPDGKALAIGEKYALPYFSDLLEYMADNGVREFYEGEVAQRIVKDAGDLGGYLTMDDFRSFEVYERKPLSLNYRGFEILTNPPPSAGGVLIAFMLKLLEQVSLSNFDYGSPGHLENLVKVMLLSNRARADKLDGHGYKDDVLAQFLSDDHLRLFGDELLKNKRTPGNTTHVTVVDNEYNIATVTTSFGEGSGYTVPGTNIMLNNMLGEEDLNPQGFHRWPENQRITSMMSPTIVLDRQKPFLAMGSGGANRIKTAILQVITNLIDFSLPLSDAVNNGRIHCENNMIDIEPGIDPSVIDSMAVLNGIKKNYFERKSMYFGGVHCIKIDDGGGLVGAGDQRREGAVLSC</sequence>
<keyword evidence="9" id="KW-0317">Glutathione biosynthesis</keyword>
<keyword evidence="5 9" id="KW-0378">Hydrolase</keyword>
<evidence type="ECO:0000256" key="3">
    <source>
        <dbReference type="ARBA" id="ARBA00009381"/>
    </source>
</evidence>
<gene>
    <name evidence="10" type="primary">ggt</name>
    <name evidence="10" type="ORF">QQ020_10140</name>
</gene>
<dbReference type="EMBL" id="JAUJEB010000001">
    <property type="protein sequence ID" value="MDN5212408.1"/>
    <property type="molecule type" value="Genomic_DNA"/>
</dbReference>